<accession>A0AAE4Y6W2</accession>
<dbReference type="Gene3D" id="3.30.1360.120">
    <property type="entry name" value="Probable tRNA modification gtpase trme, domain 1"/>
    <property type="match status" value="1"/>
</dbReference>
<dbReference type="Proteomes" id="UP001193501">
    <property type="component" value="Unassembled WGS sequence"/>
</dbReference>
<evidence type="ECO:0000313" key="2">
    <source>
        <dbReference type="Proteomes" id="UP001193501"/>
    </source>
</evidence>
<name>A0AAE4Y6W2_9RHOB</name>
<organism evidence="1 2">
    <name type="scientific">Stagnihabitans tardus</name>
    <dbReference type="NCBI Taxonomy" id="2699202"/>
    <lineage>
        <taxon>Bacteria</taxon>
        <taxon>Pseudomonadati</taxon>
        <taxon>Pseudomonadota</taxon>
        <taxon>Alphaproteobacteria</taxon>
        <taxon>Rhodobacterales</taxon>
        <taxon>Paracoccaceae</taxon>
        <taxon>Stagnihabitans</taxon>
    </lineage>
</organism>
<reference evidence="1" key="1">
    <citation type="submission" date="2020-01" db="EMBL/GenBank/DDBJ databases">
        <authorList>
            <person name="Chen W.-M."/>
        </authorList>
    </citation>
    <scope>NUCLEOTIDE SEQUENCE</scope>
    <source>
        <strain evidence="1">CYK-10</strain>
    </source>
</reference>
<dbReference type="EMBL" id="JAABNR010000001">
    <property type="protein sequence ID" value="NBZ86237.1"/>
    <property type="molecule type" value="Genomic_DNA"/>
</dbReference>
<dbReference type="SUPFAM" id="SSF103025">
    <property type="entry name" value="Folate-binding domain"/>
    <property type="match status" value="1"/>
</dbReference>
<evidence type="ECO:0000313" key="1">
    <source>
        <dbReference type="EMBL" id="NBZ86237.1"/>
    </source>
</evidence>
<dbReference type="RefSeq" id="WP_168773029.1">
    <property type="nucleotide sequence ID" value="NZ_JAABNR010000001.1"/>
</dbReference>
<comment type="caution">
    <text evidence="1">The sequence shown here is derived from an EMBL/GenBank/DDBJ whole genome shotgun (WGS) entry which is preliminary data.</text>
</comment>
<gene>
    <name evidence="1" type="ORF">GV832_01480</name>
</gene>
<proteinExistence type="predicted"/>
<sequence length="181" mass="19204">MKPLTALGKAEPLRETIGPWELVERVDVALASVAPRRGREAEVSAAAAKAGVPVPGVARAAEGEVFASFWLTPDMFMVEAPFASHEDIRPKLLAILGDGASVTEQTDAWVRFDLTGAGLERVFQKLCNVDLGAAPEGFATRTVIEHMGCYLIKRNGVTLYGARSMAGSLHHAIHLAAGTVA</sequence>
<keyword evidence="2" id="KW-1185">Reference proteome</keyword>
<dbReference type="InterPro" id="IPR027266">
    <property type="entry name" value="TrmE/GcvT-like"/>
</dbReference>
<protein>
    <submittedName>
        <fullName evidence="1">Sarcosine oxidase subunit gamma</fullName>
    </submittedName>
</protein>
<dbReference type="AlphaFoldDB" id="A0AAE4Y6W2"/>